<organism evidence="3 4">
    <name type="scientific">Haloarcula rubripromontorii</name>
    <dbReference type="NCBI Taxonomy" id="1705562"/>
    <lineage>
        <taxon>Archaea</taxon>
        <taxon>Methanobacteriati</taxon>
        <taxon>Methanobacteriota</taxon>
        <taxon>Stenosarchaea group</taxon>
        <taxon>Halobacteria</taxon>
        <taxon>Halobacteriales</taxon>
        <taxon>Haloarculaceae</taxon>
        <taxon>Haloarcula</taxon>
    </lineage>
</organism>
<dbReference type="Pfam" id="PF20586">
    <property type="entry name" value="DUF6788"/>
    <property type="match status" value="1"/>
</dbReference>
<proteinExistence type="predicted"/>
<feature type="domain" description="DUF6788" evidence="2">
    <location>
        <begin position="82"/>
        <end position="119"/>
    </location>
</feature>
<feature type="compositionally biased region" description="Acidic residues" evidence="1">
    <location>
        <begin position="54"/>
        <end position="73"/>
    </location>
</feature>
<name>A0A847UBN8_9EURY</name>
<accession>A0A847UBN8</accession>
<sequence>MPDDSHVKSALAELRAVDRGSIPAELTETYERALEDVETLCENLEAAADAGDQPAEDPETPDEWTEDEWDDQLAEAREKADIPASKGTLTTKTIDGRDYYYLQWREGDTVTSQYVGPVDPA</sequence>
<dbReference type="RefSeq" id="WP_170084540.1">
    <property type="nucleotide sequence ID" value="NZ_WOWB01000008.1"/>
</dbReference>
<comment type="caution">
    <text evidence="3">The sequence shown here is derived from an EMBL/GenBank/DDBJ whole genome shotgun (WGS) entry which is preliminary data.</text>
</comment>
<feature type="region of interest" description="Disordered" evidence="1">
    <location>
        <begin position="45"/>
        <end position="90"/>
    </location>
</feature>
<reference evidence="3" key="1">
    <citation type="submission" date="2019-12" db="EMBL/GenBank/DDBJ databases">
        <title>The whole-genome sequencing of Haloarcula japonica strain pws8.</title>
        <authorList>
            <person name="Verma D.K."/>
            <person name="Gopal K."/>
            <person name="Prasad E.S."/>
        </authorList>
    </citation>
    <scope>NUCLEOTIDE SEQUENCE</scope>
    <source>
        <strain evidence="3">Pws8</strain>
    </source>
</reference>
<evidence type="ECO:0000313" key="3">
    <source>
        <dbReference type="EMBL" id="NLV08281.1"/>
    </source>
</evidence>
<evidence type="ECO:0000256" key="1">
    <source>
        <dbReference type="SAM" id="MobiDB-lite"/>
    </source>
</evidence>
<evidence type="ECO:0000313" key="4">
    <source>
        <dbReference type="Proteomes" id="UP000610611"/>
    </source>
</evidence>
<dbReference type="InterPro" id="IPR046738">
    <property type="entry name" value="DUF6788"/>
</dbReference>
<dbReference type="EMBL" id="WOWB01000008">
    <property type="protein sequence ID" value="NLV08281.1"/>
    <property type="molecule type" value="Genomic_DNA"/>
</dbReference>
<gene>
    <name evidence="3" type="ORF">GOC83_19370</name>
</gene>
<evidence type="ECO:0000259" key="2">
    <source>
        <dbReference type="Pfam" id="PF20586"/>
    </source>
</evidence>
<dbReference type="AlphaFoldDB" id="A0A847UBN8"/>
<protein>
    <recommendedName>
        <fullName evidence="2">DUF6788 domain-containing protein</fullName>
    </recommendedName>
</protein>
<dbReference type="Proteomes" id="UP000610611">
    <property type="component" value="Unassembled WGS sequence"/>
</dbReference>